<proteinExistence type="predicted"/>
<dbReference type="Proteomes" id="UP000747542">
    <property type="component" value="Unassembled WGS sequence"/>
</dbReference>
<evidence type="ECO:0000313" key="2">
    <source>
        <dbReference type="Proteomes" id="UP000747542"/>
    </source>
</evidence>
<dbReference type="AlphaFoldDB" id="A0A8J5JWY2"/>
<organism evidence="1 2">
    <name type="scientific">Homarus americanus</name>
    <name type="common">American lobster</name>
    <dbReference type="NCBI Taxonomy" id="6706"/>
    <lineage>
        <taxon>Eukaryota</taxon>
        <taxon>Metazoa</taxon>
        <taxon>Ecdysozoa</taxon>
        <taxon>Arthropoda</taxon>
        <taxon>Crustacea</taxon>
        <taxon>Multicrustacea</taxon>
        <taxon>Malacostraca</taxon>
        <taxon>Eumalacostraca</taxon>
        <taxon>Eucarida</taxon>
        <taxon>Decapoda</taxon>
        <taxon>Pleocyemata</taxon>
        <taxon>Astacidea</taxon>
        <taxon>Nephropoidea</taxon>
        <taxon>Nephropidae</taxon>
        <taxon>Homarus</taxon>
    </lineage>
</organism>
<dbReference type="EMBL" id="JAHLQT010027128">
    <property type="protein sequence ID" value="KAG7162733.1"/>
    <property type="molecule type" value="Genomic_DNA"/>
</dbReference>
<comment type="caution">
    <text evidence="1">The sequence shown here is derived from an EMBL/GenBank/DDBJ whole genome shotgun (WGS) entry which is preliminary data.</text>
</comment>
<keyword evidence="2" id="KW-1185">Reference proteome</keyword>
<reference evidence="1" key="1">
    <citation type="journal article" date="2021" name="Sci. Adv.">
        <title>The American lobster genome reveals insights on longevity, neural, and immune adaptations.</title>
        <authorList>
            <person name="Polinski J.M."/>
            <person name="Zimin A.V."/>
            <person name="Clark K.F."/>
            <person name="Kohn A.B."/>
            <person name="Sadowski N."/>
            <person name="Timp W."/>
            <person name="Ptitsyn A."/>
            <person name="Khanna P."/>
            <person name="Romanova D.Y."/>
            <person name="Williams P."/>
            <person name="Greenwood S.J."/>
            <person name="Moroz L.L."/>
            <person name="Walt D.R."/>
            <person name="Bodnar A.G."/>
        </authorList>
    </citation>
    <scope>NUCLEOTIDE SEQUENCE</scope>
    <source>
        <strain evidence="1">GMGI-L3</strain>
    </source>
</reference>
<name>A0A8J5JWY2_HOMAM</name>
<evidence type="ECO:0000313" key="1">
    <source>
        <dbReference type="EMBL" id="KAG7162733.1"/>
    </source>
</evidence>
<accession>A0A8J5JWY2</accession>
<protein>
    <submittedName>
        <fullName evidence="1">Uncharacterized protein</fullName>
    </submittedName>
</protein>
<gene>
    <name evidence="1" type="ORF">Hamer_G029903</name>
</gene>
<sequence length="67" mass="7452">MLNKIHIVSKLMQSTTIQLGVAVDLLKKTRDDIVSYRNTGFADALTIAKEICEAMSVDTVLKQKTKN</sequence>